<reference evidence="4" key="1">
    <citation type="submission" date="2018-04" db="EMBL/GenBank/DDBJ databases">
        <title>Whole genome sequencing of Hypsizygus marmoreus.</title>
        <authorList>
            <person name="Choi I.-G."/>
            <person name="Min B."/>
            <person name="Kim J.-G."/>
            <person name="Kim S."/>
            <person name="Oh Y.-L."/>
            <person name="Kong W.-S."/>
            <person name="Park H."/>
            <person name="Jeong J."/>
            <person name="Song E.-S."/>
        </authorList>
    </citation>
    <scope>NUCLEOTIDE SEQUENCE [LARGE SCALE GENOMIC DNA]</scope>
    <source>
        <strain evidence="4">51987-8</strain>
    </source>
</reference>
<evidence type="ECO:0000256" key="3">
    <source>
        <dbReference type="PIRSR" id="PIRSR613078-2"/>
    </source>
</evidence>
<dbReference type="Gene3D" id="3.40.50.1240">
    <property type="entry name" value="Phosphoglycerate mutase-like"/>
    <property type="match status" value="1"/>
</dbReference>
<feature type="active site" description="Proton donor/acceptor" evidence="2">
    <location>
        <position position="187"/>
    </location>
</feature>
<keyword evidence="1" id="KW-0378">Hydrolase</keyword>
<proteinExistence type="predicted"/>
<dbReference type="AlphaFoldDB" id="A0A369KB09"/>
<dbReference type="GO" id="GO:0045820">
    <property type="term" value="P:negative regulation of glycolytic process"/>
    <property type="evidence" value="ECO:0007669"/>
    <property type="project" value="TreeGrafter"/>
</dbReference>
<dbReference type="GO" id="GO:0004331">
    <property type="term" value="F:fructose-2,6-bisphosphate 2-phosphatase activity"/>
    <property type="evidence" value="ECO:0007669"/>
    <property type="project" value="TreeGrafter"/>
</dbReference>
<keyword evidence="5" id="KW-1185">Reference proteome</keyword>
<evidence type="ECO:0000313" key="4">
    <source>
        <dbReference type="EMBL" id="RDB29845.1"/>
    </source>
</evidence>
<dbReference type="InterPro" id="IPR051695">
    <property type="entry name" value="Phosphoglycerate_Mutase"/>
</dbReference>
<dbReference type="Proteomes" id="UP000076154">
    <property type="component" value="Unassembled WGS sequence"/>
</dbReference>
<protein>
    <submittedName>
        <fullName evidence="4">Phosphoglycerate mutase GpmB</fullName>
    </submittedName>
</protein>
<dbReference type="SMART" id="SM00855">
    <property type="entry name" value="PGAM"/>
    <property type="match status" value="1"/>
</dbReference>
<feature type="binding site" evidence="3">
    <location>
        <begin position="111"/>
        <end position="118"/>
    </location>
    <ligand>
        <name>substrate</name>
    </ligand>
</feature>
<dbReference type="FunCoup" id="A0A369KB09">
    <property type="interactions" value="287"/>
</dbReference>
<evidence type="ECO:0000256" key="2">
    <source>
        <dbReference type="PIRSR" id="PIRSR613078-1"/>
    </source>
</evidence>
<dbReference type="InterPro" id="IPR029033">
    <property type="entry name" value="His_PPase_superfam"/>
</dbReference>
<dbReference type="InterPro" id="IPR013078">
    <property type="entry name" value="His_Pase_superF_clade-1"/>
</dbReference>
<feature type="active site" description="Tele-phosphohistidine intermediate" evidence="2">
    <location>
        <position position="112"/>
    </location>
</feature>
<accession>A0A369KB09</accession>
<gene>
    <name evidence="4" type="primary">gpmB</name>
    <name evidence="4" type="ORF">Hypma_013944</name>
</gene>
<dbReference type="InParanoid" id="A0A369KB09"/>
<organism evidence="4 5">
    <name type="scientific">Hypsizygus marmoreus</name>
    <name type="common">White beech mushroom</name>
    <name type="synonym">Agaricus marmoreus</name>
    <dbReference type="NCBI Taxonomy" id="39966"/>
    <lineage>
        <taxon>Eukaryota</taxon>
        <taxon>Fungi</taxon>
        <taxon>Dikarya</taxon>
        <taxon>Basidiomycota</taxon>
        <taxon>Agaricomycotina</taxon>
        <taxon>Agaricomycetes</taxon>
        <taxon>Agaricomycetidae</taxon>
        <taxon>Agaricales</taxon>
        <taxon>Tricholomatineae</taxon>
        <taxon>Lyophyllaceae</taxon>
        <taxon>Hypsizygus</taxon>
    </lineage>
</organism>
<dbReference type="PANTHER" id="PTHR46517">
    <property type="entry name" value="FRUCTOSE-2,6-BISPHOSPHATASE TIGAR"/>
    <property type="match status" value="1"/>
</dbReference>
<dbReference type="EMBL" id="LUEZ02000009">
    <property type="protein sequence ID" value="RDB29845.1"/>
    <property type="molecule type" value="Genomic_DNA"/>
</dbReference>
<dbReference type="STRING" id="39966.A0A369KB09"/>
<evidence type="ECO:0000256" key="1">
    <source>
        <dbReference type="ARBA" id="ARBA00022801"/>
    </source>
</evidence>
<dbReference type="GO" id="GO:0005829">
    <property type="term" value="C:cytosol"/>
    <property type="evidence" value="ECO:0007669"/>
    <property type="project" value="TreeGrafter"/>
</dbReference>
<comment type="caution">
    <text evidence="4">The sequence shown here is derived from an EMBL/GenBank/DDBJ whole genome shotgun (WGS) entry which is preliminary data.</text>
</comment>
<dbReference type="OrthoDB" id="354304at2759"/>
<evidence type="ECO:0000313" key="5">
    <source>
        <dbReference type="Proteomes" id="UP000076154"/>
    </source>
</evidence>
<feature type="binding site" evidence="3">
    <location>
        <position position="161"/>
    </location>
    <ligand>
        <name>substrate</name>
    </ligand>
</feature>
<dbReference type="GO" id="GO:0043456">
    <property type="term" value="P:regulation of pentose-phosphate shunt"/>
    <property type="evidence" value="ECO:0007669"/>
    <property type="project" value="TreeGrafter"/>
</dbReference>
<sequence>MYPTTHTTFLCVAPLPSTILTIGSYTASAWGTRVQSCTSLTTHHHIAILVLPAGGGQWAWGTSLQCGEHESFCAPRDDGDVVKMKHGHRTTDVVCELFLRPQNMITVTFIRHGESEDNPLGIWAGWKDAPLSELGNKQAQAVGAWFSDTKIDYIYASPLSRAFATGKAVHEAQAHGPPFRPHPKLREQHFGLAEGHPWVLEIPEGQELEDLFDKKVFPVLPERHLKFPEGESLEDLARRAEEAIVECVIPHLEEDGVHLAIASHGLCISELIAAILRLDPESKRDVSYTGLLNTAWTRVTISPPDDHDGPVHPSNPPALKVFVTDVNRYEHLESIPVIVDSSGVDETLTQAEARAFFGGARI</sequence>
<name>A0A369KB09_HYPMA</name>
<dbReference type="Pfam" id="PF00300">
    <property type="entry name" value="His_Phos_1"/>
    <property type="match status" value="1"/>
</dbReference>
<dbReference type="PANTHER" id="PTHR46517:SF1">
    <property type="entry name" value="FRUCTOSE-2,6-BISPHOSPHATASE TIGAR"/>
    <property type="match status" value="1"/>
</dbReference>
<dbReference type="CDD" id="cd07067">
    <property type="entry name" value="HP_PGM_like"/>
    <property type="match status" value="1"/>
</dbReference>
<dbReference type="SUPFAM" id="SSF53254">
    <property type="entry name" value="Phosphoglycerate mutase-like"/>
    <property type="match status" value="1"/>
</dbReference>